<sequence length="73" mass="8306">MRAWTTSSELLITTHSQHLINTVNIEDLLITSRKKGASYISPPKTKAEDQKVLSWKKLGLDELFYSGTLEKED</sequence>
<gene>
    <name evidence="1" type="ORF">MFUM_1953</name>
</gene>
<organism evidence="1 2">
    <name type="scientific">Candidatus Methylacidiphilum fumarolicum</name>
    <dbReference type="NCBI Taxonomy" id="591154"/>
    <lineage>
        <taxon>Bacteria</taxon>
        <taxon>Pseudomonadati</taxon>
        <taxon>Verrucomicrobiota</taxon>
        <taxon>Methylacidiphilae</taxon>
        <taxon>Methylacidiphilales</taxon>
        <taxon>Methylacidiphilaceae</taxon>
        <taxon>Methylacidiphilum (ex Ratnadevi et al. 2023)</taxon>
    </lineage>
</organism>
<dbReference type="EMBL" id="OX458932">
    <property type="protein sequence ID" value="CAI9086275.1"/>
    <property type="molecule type" value="Genomic_DNA"/>
</dbReference>
<accession>A0ABN8XJC8</accession>
<dbReference type="Proteomes" id="UP001161497">
    <property type="component" value="Chromosome"/>
</dbReference>
<proteinExistence type="predicted"/>
<evidence type="ECO:0000313" key="1">
    <source>
        <dbReference type="EMBL" id="CAI9086275.1"/>
    </source>
</evidence>
<evidence type="ECO:0008006" key="3">
    <source>
        <dbReference type="Google" id="ProtNLM"/>
    </source>
</evidence>
<name>A0ABN8XJC8_9BACT</name>
<evidence type="ECO:0000313" key="2">
    <source>
        <dbReference type="Proteomes" id="UP001161497"/>
    </source>
</evidence>
<dbReference type="RefSeq" id="WP_009059291.1">
    <property type="nucleotide sequence ID" value="NZ_LXJS01000027.1"/>
</dbReference>
<keyword evidence="2" id="KW-1185">Reference proteome</keyword>
<reference evidence="1" key="1">
    <citation type="submission" date="2023-03" db="EMBL/GenBank/DDBJ databases">
        <authorList>
            <person name="Cremers G."/>
            <person name="Picone N."/>
        </authorList>
    </citation>
    <scope>NUCLEOTIDE SEQUENCE</scope>
    <source>
        <strain evidence="1">Sample_alias</strain>
    </source>
</reference>
<protein>
    <recommendedName>
        <fullName evidence="3">ATPase AAA-type core domain-containing protein</fullName>
    </recommendedName>
</protein>